<dbReference type="Proteomes" id="UP000002194">
    <property type="component" value="Chromosome"/>
</dbReference>
<protein>
    <submittedName>
        <fullName evidence="1">Uncharacterized protein</fullName>
    </submittedName>
</protein>
<evidence type="ECO:0000313" key="1">
    <source>
        <dbReference type="EMBL" id="AAS96448.1"/>
    </source>
</evidence>
<dbReference type="EMBL" id="AE017285">
    <property type="protein sequence ID" value="AAS96448.1"/>
    <property type="molecule type" value="Genomic_DNA"/>
</dbReference>
<reference evidence="1 2" key="1">
    <citation type="journal article" date="2004" name="Nat. Biotechnol.">
        <title>The genome sequence of the anaerobic, sulfate-reducing bacterium Desulfovibrio vulgaris Hildenborough.</title>
        <authorList>
            <person name="Heidelberg J.F."/>
            <person name="Seshadri R."/>
            <person name="Haveman S.A."/>
            <person name="Hemme C.L."/>
            <person name="Paulsen I.T."/>
            <person name="Kolonay J.F."/>
            <person name="Eisen J.A."/>
            <person name="Ward N."/>
            <person name="Methe B."/>
            <person name="Brinkac L.M."/>
            <person name="Daugherty S.C."/>
            <person name="Deboy R.T."/>
            <person name="Dodson R.J."/>
            <person name="Durkin A.S."/>
            <person name="Madupu R."/>
            <person name="Nelson W.C."/>
            <person name="Sullivan S.A."/>
            <person name="Fouts D."/>
            <person name="Haft D.H."/>
            <person name="Selengut J."/>
            <person name="Peterson J.D."/>
            <person name="Davidsen T.M."/>
            <person name="Zafar N."/>
            <person name="Zhou L."/>
            <person name="Radune D."/>
            <person name="Dimitrov G."/>
            <person name="Hance M."/>
            <person name="Tran K."/>
            <person name="Khouri H."/>
            <person name="Gill J."/>
            <person name="Utterback T.R."/>
            <person name="Feldblyum T.V."/>
            <person name="Wall J.D."/>
            <person name="Voordouw G."/>
            <person name="Fraser C.M."/>
        </authorList>
    </citation>
    <scope>NUCLEOTIDE SEQUENCE [LARGE SCALE GENOMIC DNA]</scope>
    <source>
        <strain evidence="2">ATCC 29579 / DSM 644 / NCIMB 8303 / VKM B-1760 / Hildenborough</strain>
    </source>
</reference>
<dbReference type="AlphaFoldDB" id="Q72AM0"/>
<organism evidence="1 2">
    <name type="scientific">Nitratidesulfovibrio vulgaris (strain ATCC 29579 / DSM 644 / CCUG 34227 / NCIMB 8303 / VKM B-1760 / Hildenborough)</name>
    <name type="common">Desulfovibrio vulgaris</name>
    <dbReference type="NCBI Taxonomy" id="882"/>
    <lineage>
        <taxon>Bacteria</taxon>
        <taxon>Pseudomonadati</taxon>
        <taxon>Thermodesulfobacteriota</taxon>
        <taxon>Desulfovibrionia</taxon>
        <taxon>Desulfovibrionales</taxon>
        <taxon>Desulfovibrionaceae</taxon>
        <taxon>Nitratidesulfovibrio</taxon>
    </lineage>
</organism>
<dbReference type="STRING" id="882.DVU_1972"/>
<name>Q72AM0_NITV2</name>
<dbReference type="PaxDb" id="882-DVU_1972"/>
<gene>
    <name evidence="1" type="ordered locus">DVU_1972</name>
</gene>
<sequence length="64" mass="7393">MEPPGVWGVRATLFARRGCFHVGLYHFSEACDMYGPGVTTSMSCVIRQRFYHSFGMLCWHLYLD</sequence>
<keyword evidence="2" id="KW-1185">Reference proteome</keyword>
<proteinExistence type="predicted"/>
<evidence type="ECO:0000313" key="2">
    <source>
        <dbReference type="Proteomes" id="UP000002194"/>
    </source>
</evidence>
<accession>Q72AM0</accession>
<dbReference type="HOGENOM" id="CLU_2860488_0_0_7"/>
<dbReference type="EnsemblBacteria" id="AAS96448">
    <property type="protein sequence ID" value="AAS96448"/>
    <property type="gene ID" value="DVU_1972"/>
</dbReference>
<dbReference type="KEGG" id="dvu:DVU_1972"/>